<proteinExistence type="predicted"/>
<comment type="caution">
    <text evidence="1">The sequence shown here is derived from an EMBL/GenBank/DDBJ whole genome shotgun (WGS) entry which is preliminary data.</text>
</comment>
<name>A0ACC1T973_9APHY</name>
<reference evidence="1" key="1">
    <citation type="submission" date="2022-07" db="EMBL/GenBank/DDBJ databases">
        <title>Genome Sequence of Phlebia brevispora.</title>
        <authorList>
            <person name="Buettner E."/>
        </authorList>
    </citation>
    <scope>NUCLEOTIDE SEQUENCE</scope>
    <source>
        <strain evidence="1">MPL23</strain>
    </source>
</reference>
<accession>A0ACC1T973</accession>
<dbReference type="EMBL" id="JANHOG010000289">
    <property type="protein sequence ID" value="KAJ3555900.1"/>
    <property type="molecule type" value="Genomic_DNA"/>
</dbReference>
<protein>
    <submittedName>
        <fullName evidence="1">Uncharacterized protein</fullName>
    </submittedName>
</protein>
<evidence type="ECO:0000313" key="1">
    <source>
        <dbReference type="EMBL" id="KAJ3555900.1"/>
    </source>
</evidence>
<dbReference type="Proteomes" id="UP001148662">
    <property type="component" value="Unassembled WGS sequence"/>
</dbReference>
<evidence type="ECO:0000313" key="2">
    <source>
        <dbReference type="Proteomes" id="UP001148662"/>
    </source>
</evidence>
<keyword evidence="2" id="KW-1185">Reference proteome</keyword>
<gene>
    <name evidence="1" type="ORF">NM688_g2325</name>
</gene>
<sequence>MPKSAYLKSRLKNLGKYCKPSAWKAHRKGKRGEEKETQHANKENIPVVETDIEMAEPEECPDTSHESEVNSSDLQDSPMDAFGTETIASMASAGFPQAHENFLPPISQCESRGTYELPPSLISAQEALADLTELLHPRRKRGGGVPAEFEGDRVLRMRLTMMEHFLWAYVDPSRSLGWIKASVEVANSFQRKGHTARSLRTWTRAWIDDPLRLDLPFDNYGIWTSSLLQKGELATELLSHLQGIGKYVHAVDIVEYCDHPEVKAKYGLKHTVSLATAKRWMYMMDYRWTKTPSGQYVDGHEREDVVAYRQETFLPSMEKYEGQMRVWDTSTGEETVDPEARAQASDGTDLEGQPRRRVVLWYHDESTFYAHDRRTVYWVHKTDKAVPKPKGEGSSIMVADFVSADYGWLRSPDGHESARVLFKAGKNRDGYFTNEEIRAQAKRAREIILKYYPNDNHIFIYDNAPTHVKRAADTISARKMPKGPNGTFGVDQVVRNSDGKPTSGKITSLVHAFDTNSLWPHTPAYRYL</sequence>
<organism evidence="1 2">
    <name type="scientific">Phlebia brevispora</name>
    <dbReference type="NCBI Taxonomy" id="194682"/>
    <lineage>
        <taxon>Eukaryota</taxon>
        <taxon>Fungi</taxon>
        <taxon>Dikarya</taxon>
        <taxon>Basidiomycota</taxon>
        <taxon>Agaricomycotina</taxon>
        <taxon>Agaricomycetes</taxon>
        <taxon>Polyporales</taxon>
        <taxon>Meruliaceae</taxon>
        <taxon>Phlebia</taxon>
    </lineage>
</organism>